<dbReference type="AlphaFoldDB" id="A0A9I9E797"/>
<organism evidence="1">
    <name type="scientific">Cucumis melo</name>
    <name type="common">Muskmelon</name>
    <dbReference type="NCBI Taxonomy" id="3656"/>
    <lineage>
        <taxon>Eukaryota</taxon>
        <taxon>Viridiplantae</taxon>
        <taxon>Streptophyta</taxon>
        <taxon>Embryophyta</taxon>
        <taxon>Tracheophyta</taxon>
        <taxon>Spermatophyta</taxon>
        <taxon>Magnoliopsida</taxon>
        <taxon>eudicotyledons</taxon>
        <taxon>Gunneridae</taxon>
        <taxon>Pentapetalae</taxon>
        <taxon>rosids</taxon>
        <taxon>fabids</taxon>
        <taxon>Cucurbitales</taxon>
        <taxon>Cucurbitaceae</taxon>
        <taxon>Benincaseae</taxon>
        <taxon>Cucumis</taxon>
    </lineage>
</organism>
<evidence type="ECO:0000313" key="1">
    <source>
        <dbReference type="EnsemblPlants" id="MELO3C029750.2.1"/>
    </source>
</evidence>
<dbReference type="Gramene" id="MELO3C029750.2.1">
    <property type="protein sequence ID" value="MELO3C029750.2.1"/>
    <property type="gene ID" value="MELO3C029750.2"/>
</dbReference>
<protein>
    <submittedName>
        <fullName evidence="1">Uncharacterized protein</fullName>
    </submittedName>
</protein>
<dbReference type="EnsemblPlants" id="MELO3C029750.2.1">
    <property type="protein sequence ID" value="MELO3C029750.2.1"/>
    <property type="gene ID" value="MELO3C029750.2"/>
</dbReference>
<accession>A0A9I9E797</accession>
<sequence length="176" mass="19845">MNIAPTFDFMDIVPLEAVGRWIYKFGGLAVMKQHNFIDTGPGPYQVGPPKCDPMQHGQTQPYPPIVPPQGETKSKTVPPSMKTKFRGDGFCRGLISHPYLVRASKDKKNSRSDSENNSKASKDIWDGRVPLQELFPYNCHLSLALFLRNGIHLNLYLSIQLSNKLIPMLEDKNPKH</sequence>
<name>A0A9I9E797_CUCME</name>
<proteinExistence type="predicted"/>
<reference evidence="1" key="1">
    <citation type="submission" date="2023-03" db="UniProtKB">
        <authorList>
            <consortium name="EnsemblPlants"/>
        </authorList>
    </citation>
    <scope>IDENTIFICATION</scope>
</reference>